<dbReference type="EMBL" id="NIPW01000040">
    <property type="protein sequence ID" value="OWJ75327.1"/>
    <property type="molecule type" value="Genomic_DNA"/>
</dbReference>
<dbReference type="InterPro" id="IPR001451">
    <property type="entry name" value="Hexapep"/>
</dbReference>
<dbReference type="InterPro" id="IPR011004">
    <property type="entry name" value="Trimer_LpxA-like_sf"/>
</dbReference>
<keyword evidence="3" id="KW-1185">Reference proteome</keyword>
<dbReference type="Proteomes" id="UP000196878">
    <property type="component" value="Unassembled WGS sequence"/>
</dbReference>
<accession>A0A212A7W4</accession>
<comment type="similarity">
    <text evidence="1">Belongs to the transferase hexapeptide repeat family.</text>
</comment>
<organism evidence="2 3">
    <name type="scientific">Haematobacter genomosp. 1</name>
    <dbReference type="NCBI Taxonomy" id="366618"/>
    <lineage>
        <taxon>Bacteria</taxon>
        <taxon>Pseudomonadati</taxon>
        <taxon>Pseudomonadota</taxon>
        <taxon>Alphaproteobacteria</taxon>
        <taxon>Rhodobacterales</taxon>
        <taxon>Paracoccaceae</taxon>
        <taxon>Haematobacter</taxon>
    </lineage>
</organism>
<dbReference type="PANTHER" id="PTHR43300">
    <property type="entry name" value="ACETYLTRANSFERASE"/>
    <property type="match status" value="1"/>
</dbReference>
<proteinExistence type="inferred from homology"/>
<dbReference type="Gene3D" id="2.160.10.10">
    <property type="entry name" value="Hexapeptide repeat proteins"/>
    <property type="match status" value="1"/>
</dbReference>
<dbReference type="Pfam" id="PF00132">
    <property type="entry name" value="Hexapep"/>
    <property type="match status" value="1"/>
</dbReference>
<dbReference type="PANTHER" id="PTHR43300:SF11">
    <property type="entry name" value="ACETYLTRANSFERASE RV3034C-RELATED"/>
    <property type="match status" value="1"/>
</dbReference>
<protein>
    <recommendedName>
        <fullName evidence="4">Acetyltransferase</fullName>
    </recommendedName>
</protein>
<name>A0A212A7W4_9RHOB</name>
<dbReference type="CDD" id="cd04647">
    <property type="entry name" value="LbH_MAT_like"/>
    <property type="match status" value="1"/>
</dbReference>
<dbReference type="SUPFAM" id="SSF51161">
    <property type="entry name" value="Trimeric LpxA-like enzymes"/>
    <property type="match status" value="1"/>
</dbReference>
<dbReference type="OrthoDB" id="9815592at2"/>
<evidence type="ECO:0000256" key="1">
    <source>
        <dbReference type="ARBA" id="ARBA00007274"/>
    </source>
</evidence>
<reference evidence="2 3" key="1">
    <citation type="submission" date="2016-12" db="EMBL/GenBank/DDBJ databases">
        <title>Comparison of Traditional DNA-DNA Hybridization with In Silico Genomic Analysis.</title>
        <authorList>
            <person name="Nicholson A.C."/>
            <person name="Humrighouse B.W."/>
            <person name="Graziano J."/>
            <person name="Lasker B."/>
            <person name="Whitney A.M."/>
            <person name="Mcquiston J.R."/>
        </authorList>
    </citation>
    <scope>NUCLEOTIDE SEQUENCE [LARGE SCALE GENOMIC DNA]</scope>
    <source>
        <strain evidence="2 3">H2240</strain>
    </source>
</reference>
<comment type="caution">
    <text evidence="2">The sequence shown here is derived from an EMBL/GenBank/DDBJ whole genome shotgun (WGS) entry which is preliminary data.</text>
</comment>
<evidence type="ECO:0000313" key="3">
    <source>
        <dbReference type="Proteomes" id="UP000196878"/>
    </source>
</evidence>
<dbReference type="InterPro" id="IPR050179">
    <property type="entry name" value="Trans_hexapeptide_repeat"/>
</dbReference>
<sequence>MECETIFRAFRPPETARCRLYNPLRRRGALYTLPSLGRLKSLFFESAAPVSGFSQIRTRLFKILVKITEFKYRHLYGMDLGEHVRISRGARLDRTNPKGVHIGDYTAITGGAAILTHDFVTRTWKDTYVGSNCFLGFNAIILAGVKVGDGCIISPNTVVVRDVPPNSVVMGNPGKVVEQNIVTSKWGIRLDKGNDSPVAH</sequence>
<evidence type="ECO:0000313" key="2">
    <source>
        <dbReference type="EMBL" id="OWJ75327.1"/>
    </source>
</evidence>
<dbReference type="AlphaFoldDB" id="A0A212A7W4"/>
<gene>
    <name evidence="2" type="ORF">CDV49_17325</name>
</gene>
<evidence type="ECO:0008006" key="4">
    <source>
        <dbReference type="Google" id="ProtNLM"/>
    </source>
</evidence>